<organism evidence="1 2">
    <name type="scientific">Citrobacter koseri (strain ATCC BAA-895 / CDC 4225-83 / SGSC4696)</name>
    <dbReference type="NCBI Taxonomy" id="290338"/>
    <lineage>
        <taxon>Bacteria</taxon>
        <taxon>Pseudomonadati</taxon>
        <taxon>Pseudomonadota</taxon>
        <taxon>Gammaproteobacteria</taxon>
        <taxon>Enterobacterales</taxon>
        <taxon>Enterobacteriaceae</taxon>
        <taxon>Citrobacter</taxon>
    </lineage>
</organism>
<dbReference type="AlphaFoldDB" id="A8APP8"/>
<dbReference type="Proteomes" id="UP000008148">
    <property type="component" value="Chromosome"/>
</dbReference>
<dbReference type="EMBL" id="CP000822">
    <property type="protein sequence ID" value="ABV15461.1"/>
    <property type="molecule type" value="Genomic_DNA"/>
</dbReference>
<reference evidence="1 2" key="1">
    <citation type="submission" date="2007-08" db="EMBL/GenBank/DDBJ databases">
        <authorList>
            <consortium name="The Citrobacter koseri Genome Sequencing Project"/>
            <person name="McClelland M."/>
            <person name="Sanderson E.K."/>
            <person name="Porwollik S."/>
            <person name="Spieth J."/>
            <person name="Clifton W.S."/>
            <person name="Latreille P."/>
            <person name="Courtney L."/>
            <person name="Wang C."/>
            <person name="Pepin K."/>
            <person name="Bhonagiri V."/>
            <person name="Nash W."/>
            <person name="Johnson M."/>
            <person name="Thiruvilangam P."/>
            <person name="Wilson R."/>
        </authorList>
    </citation>
    <scope>NUCLEOTIDE SEQUENCE [LARGE SCALE GENOMIC DNA]</scope>
    <source>
        <strain evidence="2">ATCC BAA-895 / CDC 4225-83 / SGSC4696</strain>
    </source>
</reference>
<evidence type="ECO:0000313" key="2">
    <source>
        <dbReference type="Proteomes" id="UP000008148"/>
    </source>
</evidence>
<dbReference type="STRING" id="290338.CKO_04405"/>
<dbReference type="HOGENOM" id="CLU_206000_0_0_6"/>
<accession>A8APP8</accession>
<evidence type="ECO:0000313" key="1">
    <source>
        <dbReference type="EMBL" id="ABV15461.1"/>
    </source>
</evidence>
<sequence length="49" mass="5640">MIVRKFIFFLQRSGEMGKTLAEMSIERKAAGDHNVHHQADIRLPTFLPT</sequence>
<gene>
    <name evidence="1" type="ordered locus">CKO_04405</name>
</gene>
<protein>
    <submittedName>
        <fullName evidence="1">Uncharacterized protein</fullName>
    </submittedName>
</protein>
<name>A8APP8_CITK8</name>
<proteinExistence type="predicted"/>
<dbReference type="KEGG" id="cko:CKO_04405"/>
<keyword evidence="2" id="KW-1185">Reference proteome</keyword>